<dbReference type="SUPFAM" id="SSF54171">
    <property type="entry name" value="DNA-binding domain"/>
    <property type="match status" value="1"/>
</dbReference>
<keyword evidence="2" id="KW-0805">Transcription regulation</keyword>
<keyword evidence="5" id="KW-0539">Nucleus</keyword>
<dbReference type="PROSITE" id="PS51032">
    <property type="entry name" value="AP2_ERF"/>
    <property type="match status" value="1"/>
</dbReference>
<dbReference type="InterPro" id="IPR050913">
    <property type="entry name" value="AP2/ERF_ERF"/>
</dbReference>
<dbReference type="InterPro" id="IPR001471">
    <property type="entry name" value="AP2/ERF_dom"/>
</dbReference>
<dbReference type="GO" id="GO:0005634">
    <property type="term" value="C:nucleus"/>
    <property type="evidence" value="ECO:0007669"/>
    <property type="project" value="UniProtKB-SubCell"/>
</dbReference>
<evidence type="ECO:0000313" key="7">
    <source>
        <dbReference type="EMBL" id="KAK3014526.1"/>
    </source>
</evidence>
<dbReference type="Proteomes" id="UP001188597">
    <property type="component" value="Unassembled WGS sequence"/>
</dbReference>
<evidence type="ECO:0000259" key="6">
    <source>
        <dbReference type="PROSITE" id="PS51032"/>
    </source>
</evidence>
<dbReference type="GO" id="GO:0003677">
    <property type="term" value="F:DNA binding"/>
    <property type="evidence" value="ECO:0007669"/>
    <property type="project" value="UniProtKB-KW"/>
</dbReference>
<protein>
    <recommendedName>
        <fullName evidence="6">AP2/ERF domain-containing protein</fullName>
    </recommendedName>
</protein>
<gene>
    <name evidence="7" type="ORF">RJ639_010076</name>
</gene>
<dbReference type="SMART" id="SM00380">
    <property type="entry name" value="AP2"/>
    <property type="match status" value="1"/>
</dbReference>
<dbReference type="PANTHER" id="PTHR31194:SF218">
    <property type="entry name" value="AP2_ERF DOMAIN-CONTAINING PROTEIN"/>
    <property type="match status" value="1"/>
</dbReference>
<reference evidence="7" key="1">
    <citation type="submission" date="2022-12" db="EMBL/GenBank/DDBJ databases">
        <title>Draft genome assemblies for two species of Escallonia (Escalloniales).</title>
        <authorList>
            <person name="Chanderbali A."/>
            <person name="Dervinis C."/>
            <person name="Anghel I."/>
            <person name="Soltis D."/>
            <person name="Soltis P."/>
            <person name="Zapata F."/>
        </authorList>
    </citation>
    <scope>NUCLEOTIDE SEQUENCE</scope>
    <source>
        <strain evidence="7">UCBG64.0493</strain>
        <tissue evidence="7">Leaf</tissue>
    </source>
</reference>
<organism evidence="7 8">
    <name type="scientific">Escallonia herrerae</name>
    <dbReference type="NCBI Taxonomy" id="1293975"/>
    <lineage>
        <taxon>Eukaryota</taxon>
        <taxon>Viridiplantae</taxon>
        <taxon>Streptophyta</taxon>
        <taxon>Embryophyta</taxon>
        <taxon>Tracheophyta</taxon>
        <taxon>Spermatophyta</taxon>
        <taxon>Magnoliopsida</taxon>
        <taxon>eudicotyledons</taxon>
        <taxon>Gunneridae</taxon>
        <taxon>Pentapetalae</taxon>
        <taxon>asterids</taxon>
        <taxon>campanulids</taxon>
        <taxon>Escalloniales</taxon>
        <taxon>Escalloniaceae</taxon>
        <taxon>Escallonia</taxon>
    </lineage>
</organism>
<evidence type="ECO:0000256" key="1">
    <source>
        <dbReference type="ARBA" id="ARBA00004123"/>
    </source>
</evidence>
<dbReference type="Gene3D" id="3.30.730.10">
    <property type="entry name" value="AP2/ERF domain"/>
    <property type="match status" value="1"/>
</dbReference>
<proteinExistence type="predicted"/>
<evidence type="ECO:0000256" key="2">
    <source>
        <dbReference type="ARBA" id="ARBA00023015"/>
    </source>
</evidence>
<accession>A0AA88VSD6</accession>
<dbReference type="GO" id="GO:0003700">
    <property type="term" value="F:DNA-binding transcription factor activity"/>
    <property type="evidence" value="ECO:0007669"/>
    <property type="project" value="InterPro"/>
</dbReference>
<evidence type="ECO:0000313" key="8">
    <source>
        <dbReference type="Proteomes" id="UP001188597"/>
    </source>
</evidence>
<dbReference type="PANTHER" id="PTHR31194">
    <property type="entry name" value="SHN SHINE , DNA BINDING / TRANSCRIPTION FACTOR"/>
    <property type="match status" value="1"/>
</dbReference>
<keyword evidence="3" id="KW-0238">DNA-binding</keyword>
<dbReference type="InterPro" id="IPR016177">
    <property type="entry name" value="DNA-bd_dom_sf"/>
</dbReference>
<evidence type="ECO:0000256" key="5">
    <source>
        <dbReference type="ARBA" id="ARBA00023242"/>
    </source>
</evidence>
<dbReference type="CDD" id="cd00018">
    <property type="entry name" value="AP2"/>
    <property type="match status" value="1"/>
</dbReference>
<comment type="caution">
    <text evidence="7">The sequence shown here is derived from an EMBL/GenBank/DDBJ whole genome shotgun (WGS) entry which is preliminary data.</text>
</comment>
<keyword evidence="8" id="KW-1185">Reference proteome</keyword>
<dbReference type="EMBL" id="JAVXUP010001213">
    <property type="protein sequence ID" value="KAK3014526.1"/>
    <property type="molecule type" value="Genomic_DNA"/>
</dbReference>
<name>A0AA88VSD6_9ASTE</name>
<comment type="subcellular location">
    <subcellularLocation>
        <location evidence="1">Nucleus</location>
    </subcellularLocation>
</comment>
<evidence type="ECO:0000256" key="3">
    <source>
        <dbReference type="ARBA" id="ARBA00023125"/>
    </source>
</evidence>
<evidence type="ECO:0000256" key="4">
    <source>
        <dbReference type="ARBA" id="ARBA00023163"/>
    </source>
</evidence>
<sequence>MAIVVAARAAEQSSKRLTSGVNFHIAVRRSLTGAVLGTTGGHCCGADDLHRLVSGTVRFGNDFNRSSFIKRVLLATVGRLGLRAGRSRDGEIDVIDCTTHSTVGNLSKVSKLTRVAGRCQGGKWSCQWPWGKWAAEIRDPMRHVRLWLGTYDTAEEAAMVYNNEAIQLRSPDALTNFTTLPAKKELTVSSSYYNSGEESHNNNSLSSPKSILRYVKEEVERKVPESSAKDMDRLACTGGVRENWSVAWAALSFQSDPVSRLTKVLIGQQLDGDQIMGQL</sequence>
<dbReference type="InterPro" id="IPR036955">
    <property type="entry name" value="AP2/ERF_dom_sf"/>
</dbReference>
<dbReference type="AlphaFoldDB" id="A0AA88VSD6"/>
<feature type="domain" description="AP2/ERF" evidence="6">
    <location>
        <begin position="118"/>
        <end position="178"/>
    </location>
</feature>
<keyword evidence="4" id="KW-0804">Transcription</keyword>